<gene>
    <name evidence="2" type="ORF">PVAP13_7NG384500</name>
</gene>
<accession>A0A8T0Q758</accession>
<reference evidence="2" key="1">
    <citation type="submission" date="2020-05" db="EMBL/GenBank/DDBJ databases">
        <title>WGS assembly of Panicum virgatum.</title>
        <authorList>
            <person name="Lovell J.T."/>
            <person name="Jenkins J."/>
            <person name="Shu S."/>
            <person name="Juenger T.E."/>
            <person name="Schmutz J."/>
        </authorList>
    </citation>
    <scope>NUCLEOTIDE SEQUENCE</scope>
    <source>
        <strain evidence="2">AP13</strain>
    </source>
</reference>
<proteinExistence type="predicted"/>
<dbReference type="EMBL" id="CM029050">
    <property type="protein sequence ID" value="KAG2569155.1"/>
    <property type="molecule type" value="Genomic_DNA"/>
</dbReference>
<protein>
    <submittedName>
        <fullName evidence="2">Uncharacterized protein</fullName>
    </submittedName>
</protein>
<feature type="region of interest" description="Disordered" evidence="1">
    <location>
        <begin position="27"/>
        <end position="75"/>
    </location>
</feature>
<dbReference type="AlphaFoldDB" id="A0A8T0Q758"/>
<name>A0A8T0Q758_PANVG</name>
<evidence type="ECO:0000256" key="1">
    <source>
        <dbReference type="SAM" id="MobiDB-lite"/>
    </source>
</evidence>
<dbReference type="Proteomes" id="UP000823388">
    <property type="component" value="Chromosome 7N"/>
</dbReference>
<keyword evidence="3" id="KW-1185">Reference proteome</keyword>
<dbReference type="OrthoDB" id="630044at2759"/>
<comment type="caution">
    <text evidence="2">The sequence shown here is derived from an EMBL/GenBank/DDBJ whole genome shotgun (WGS) entry which is preliminary data.</text>
</comment>
<sequence>MANFAAQLKDKLLGLVDRVVSWGGRGAGAAAGAGANKDVPEAPAKLPNVQPIAIKPRDPNVSQGSKAGFNGDQLR</sequence>
<evidence type="ECO:0000313" key="3">
    <source>
        <dbReference type="Proteomes" id="UP000823388"/>
    </source>
</evidence>
<evidence type="ECO:0000313" key="2">
    <source>
        <dbReference type="EMBL" id="KAG2569155.1"/>
    </source>
</evidence>
<organism evidence="2 3">
    <name type="scientific">Panicum virgatum</name>
    <name type="common">Blackwell switchgrass</name>
    <dbReference type="NCBI Taxonomy" id="38727"/>
    <lineage>
        <taxon>Eukaryota</taxon>
        <taxon>Viridiplantae</taxon>
        <taxon>Streptophyta</taxon>
        <taxon>Embryophyta</taxon>
        <taxon>Tracheophyta</taxon>
        <taxon>Spermatophyta</taxon>
        <taxon>Magnoliopsida</taxon>
        <taxon>Liliopsida</taxon>
        <taxon>Poales</taxon>
        <taxon>Poaceae</taxon>
        <taxon>PACMAD clade</taxon>
        <taxon>Panicoideae</taxon>
        <taxon>Panicodae</taxon>
        <taxon>Paniceae</taxon>
        <taxon>Panicinae</taxon>
        <taxon>Panicum</taxon>
        <taxon>Panicum sect. Hiantes</taxon>
    </lineage>
</organism>